<dbReference type="SUPFAM" id="SSF56300">
    <property type="entry name" value="Metallo-dependent phosphatases"/>
    <property type="match status" value="1"/>
</dbReference>
<keyword evidence="6 7" id="KW-0269">Exonuclease</keyword>
<dbReference type="PANTHER" id="PTHR30337:SF0">
    <property type="entry name" value="NUCLEASE SBCCD SUBUNIT D"/>
    <property type="match status" value="1"/>
</dbReference>
<evidence type="ECO:0000256" key="1">
    <source>
        <dbReference type="ARBA" id="ARBA00010555"/>
    </source>
</evidence>
<accession>A0AAP4EYX6</accession>
<evidence type="ECO:0000256" key="2">
    <source>
        <dbReference type="ARBA" id="ARBA00011322"/>
    </source>
</evidence>
<feature type="domain" description="Calcineurin-like phosphoesterase" evidence="8">
    <location>
        <begin position="1"/>
        <end position="214"/>
    </location>
</feature>
<organism evidence="10 11">
    <name type="scientific">Fusibacillus kribbianus</name>
    <dbReference type="NCBI Taxonomy" id="3044208"/>
    <lineage>
        <taxon>Bacteria</taxon>
        <taxon>Bacillati</taxon>
        <taxon>Bacillota</taxon>
        <taxon>Clostridia</taxon>
        <taxon>Lachnospirales</taxon>
        <taxon>Lachnospiraceae</taxon>
        <taxon>Fusibacillus</taxon>
    </lineage>
</organism>
<protein>
    <recommendedName>
        <fullName evidence="3 7">Nuclease SbcCD subunit D</fullName>
    </recommendedName>
</protein>
<evidence type="ECO:0000256" key="6">
    <source>
        <dbReference type="ARBA" id="ARBA00022839"/>
    </source>
</evidence>
<evidence type="ECO:0000259" key="8">
    <source>
        <dbReference type="Pfam" id="PF00149"/>
    </source>
</evidence>
<comment type="caution">
    <text evidence="10">The sequence shown here is derived from an EMBL/GenBank/DDBJ whole genome shotgun (WGS) entry which is preliminary data.</text>
</comment>
<dbReference type="Gene3D" id="3.60.21.10">
    <property type="match status" value="1"/>
</dbReference>
<dbReference type="AlphaFoldDB" id="A0AAP4EYX6"/>
<evidence type="ECO:0000256" key="3">
    <source>
        <dbReference type="ARBA" id="ARBA00013365"/>
    </source>
</evidence>
<comment type="function">
    <text evidence="7">SbcCD cleaves DNA hairpin structures. These structures can inhibit DNA replication and are intermediates in certain DNA recombination reactions. The complex acts as a 3'-&gt;5' double strand exonuclease that can open hairpins. It also has a 5' single-strand endonuclease activity.</text>
</comment>
<dbReference type="Pfam" id="PF00149">
    <property type="entry name" value="Metallophos"/>
    <property type="match status" value="1"/>
</dbReference>
<dbReference type="Proteomes" id="UP001300383">
    <property type="component" value="Unassembled WGS sequence"/>
</dbReference>
<dbReference type="GO" id="GO:0006260">
    <property type="term" value="P:DNA replication"/>
    <property type="evidence" value="ECO:0007669"/>
    <property type="project" value="UniProtKB-KW"/>
</dbReference>
<evidence type="ECO:0000259" key="9">
    <source>
        <dbReference type="Pfam" id="PF12320"/>
    </source>
</evidence>
<feature type="domain" description="Nuclease SbcCD subunit D C-terminal" evidence="9">
    <location>
        <begin position="263"/>
        <end position="353"/>
    </location>
</feature>
<dbReference type="Pfam" id="PF12320">
    <property type="entry name" value="SbcD_C"/>
    <property type="match status" value="1"/>
</dbReference>
<dbReference type="InterPro" id="IPR029052">
    <property type="entry name" value="Metallo-depent_PP-like"/>
</dbReference>
<reference evidence="10 11" key="1">
    <citation type="submission" date="2023-05" db="EMBL/GenBank/DDBJ databases">
        <title>[ruminococcus] sp. nov., isolated from a pig farm feces dump.</title>
        <authorList>
            <person name="Chang Y.-H."/>
        </authorList>
    </citation>
    <scope>NUCLEOTIDE SEQUENCE [LARGE SCALE GENOMIC DNA]</scope>
    <source>
        <strain evidence="10 11">YH-rum2234</strain>
    </source>
</reference>
<dbReference type="PANTHER" id="PTHR30337">
    <property type="entry name" value="COMPONENT OF ATP-DEPENDENT DSDNA EXONUCLEASE"/>
    <property type="match status" value="1"/>
</dbReference>
<proteinExistence type="inferred from homology"/>
<sequence>MKFVHLSDLHLGKRVNGFSMMEDQNYILKEILNIIDEERPDGVIVAGDVYDKAVPAAEAVCLFDDFLYELSSRQLSVFVISGNHDSPERIAFGSRLLDKSGIYLSPVYDGTAAPVVLWDAFGSVNVYLLPFLKPSHVRRYFEDESIESYTDALRTAIHAMNLDPKSRNILVTHQFVTGASRCESEEISVGGLDNVDASVFEPFDYVALGHIHGPQCIGRETVRYCGTPLKYSFSEAGQEKSVTVAELGNKGEVSVRTVPLVPKRELFKLRGTYLDLTARSYYSDLDREAYYQITLTDEEDIPEAVGRLRVIYPNLMKLDYDNRRTQTAGQPFSSEAPEEKTPMEILEELYEKQNGGPMSSRQRVLAGELIEKIWEDEP</sequence>
<dbReference type="RefSeq" id="WP_283230814.1">
    <property type="nucleotide sequence ID" value="NZ_JASGBQ010000011.1"/>
</dbReference>
<dbReference type="GO" id="GO:0008408">
    <property type="term" value="F:3'-5' exonuclease activity"/>
    <property type="evidence" value="ECO:0007669"/>
    <property type="project" value="InterPro"/>
</dbReference>
<keyword evidence="7" id="KW-0255">Endonuclease</keyword>
<dbReference type="CDD" id="cd00840">
    <property type="entry name" value="MPP_Mre11_N"/>
    <property type="match status" value="1"/>
</dbReference>
<evidence type="ECO:0000313" key="11">
    <source>
        <dbReference type="Proteomes" id="UP001300383"/>
    </source>
</evidence>
<evidence type="ECO:0000313" key="10">
    <source>
        <dbReference type="EMBL" id="MDI9242366.1"/>
    </source>
</evidence>
<keyword evidence="7" id="KW-0235">DNA replication</keyword>
<dbReference type="EMBL" id="JASGBQ010000011">
    <property type="protein sequence ID" value="MDI9242366.1"/>
    <property type="molecule type" value="Genomic_DNA"/>
</dbReference>
<keyword evidence="7" id="KW-0233">DNA recombination</keyword>
<keyword evidence="11" id="KW-1185">Reference proteome</keyword>
<gene>
    <name evidence="7" type="primary">sbcD</name>
    <name evidence="10" type="ORF">QJ036_07760</name>
</gene>
<comment type="similarity">
    <text evidence="1 7">Belongs to the SbcD family.</text>
</comment>
<dbReference type="InterPro" id="IPR041796">
    <property type="entry name" value="Mre11_N"/>
</dbReference>
<name>A0AAP4EYX6_9FIRM</name>
<keyword evidence="4 7" id="KW-0540">Nuclease</keyword>
<dbReference type="GO" id="GO:0006310">
    <property type="term" value="P:DNA recombination"/>
    <property type="evidence" value="ECO:0007669"/>
    <property type="project" value="UniProtKB-KW"/>
</dbReference>
<dbReference type="InterPro" id="IPR004843">
    <property type="entry name" value="Calcineurin-like_PHP"/>
</dbReference>
<evidence type="ECO:0000256" key="5">
    <source>
        <dbReference type="ARBA" id="ARBA00022801"/>
    </source>
</evidence>
<keyword evidence="5 7" id="KW-0378">Hydrolase</keyword>
<dbReference type="InterPro" id="IPR026843">
    <property type="entry name" value="SbcD_C"/>
</dbReference>
<evidence type="ECO:0000256" key="4">
    <source>
        <dbReference type="ARBA" id="ARBA00022722"/>
    </source>
</evidence>
<dbReference type="InterPro" id="IPR004593">
    <property type="entry name" value="SbcD"/>
</dbReference>
<evidence type="ECO:0000256" key="7">
    <source>
        <dbReference type="RuleBase" id="RU363069"/>
    </source>
</evidence>
<dbReference type="InterPro" id="IPR050535">
    <property type="entry name" value="DNA_Repair-Maintenance_Comp"/>
</dbReference>
<dbReference type="GO" id="GO:0004519">
    <property type="term" value="F:endonuclease activity"/>
    <property type="evidence" value="ECO:0007669"/>
    <property type="project" value="UniProtKB-KW"/>
</dbReference>
<dbReference type="NCBIfam" id="TIGR00619">
    <property type="entry name" value="sbcd"/>
    <property type="match status" value="1"/>
</dbReference>
<comment type="subunit">
    <text evidence="2 7">Heterodimer of SbcC and SbcD.</text>
</comment>